<sequence>MSVGTGKERKICMERMMEPSLNDIDDMIVHEKMQAALEHQNEAWADGMADGIEPEIIADAAIALAMRETIRLHGEDGAEAMLTSLRERMLAGEFSPERILQ</sequence>
<keyword evidence="2" id="KW-1185">Reference proteome</keyword>
<evidence type="ECO:0000313" key="1">
    <source>
        <dbReference type="EMBL" id="MDQ0319725.1"/>
    </source>
</evidence>
<organism evidence="1 2">
    <name type="scientific">Pararhizobium capsulatum DSM 1112</name>
    <dbReference type="NCBI Taxonomy" id="1121113"/>
    <lineage>
        <taxon>Bacteria</taxon>
        <taxon>Pseudomonadati</taxon>
        <taxon>Pseudomonadota</taxon>
        <taxon>Alphaproteobacteria</taxon>
        <taxon>Hyphomicrobiales</taxon>
        <taxon>Rhizobiaceae</taxon>
        <taxon>Rhizobium/Agrobacterium group</taxon>
        <taxon>Pararhizobium</taxon>
    </lineage>
</organism>
<protein>
    <submittedName>
        <fullName evidence="1">Uncharacterized protein</fullName>
    </submittedName>
</protein>
<accession>A0ABU0BN95</accession>
<evidence type="ECO:0000313" key="2">
    <source>
        <dbReference type="Proteomes" id="UP001230207"/>
    </source>
</evidence>
<name>A0ABU0BN95_9HYPH</name>
<reference evidence="1 2" key="1">
    <citation type="submission" date="2023-07" db="EMBL/GenBank/DDBJ databases">
        <title>Genomic Encyclopedia of Type Strains, Phase IV (KMG-IV): sequencing the most valuable type-strain genomes for metagenomic binning, comparative biology and taxonomic classification.</title>
        <authorList>
            <person name="Goeker M."/>
        </authorList>
    </citation>
    <scope>NUCLEOTIDE SEQUENCE [LARGE SCALE GENOMIC DNA]</scope>
    <source>
        <strain evidence="1 2">DSM 1112</strain>
    </source>
</reference>
<gene>
    <name evidence="1" type="ORF">QO002_001863</name>
</gene>
<comment type="caution">
    <text evidence="1">The sequence shown here is derived from an EMBL/GenBank/DDBJ whole genome shotgun (WGS) entry which is preliminary data.</text>
</comment>
<dbReference type="EMBL" id="JAUSVF010000001">
    <property type="protein sequence ID" value="MDQ0319725.1"/>
    <property type="molecule type" value="Genomic_DNA"/>
</dbReference>
<proteinExistence type="predicted"/>
<dbReference type="Proteomes" id="UP001230207">
    <property type="component" value="Unassembled WGS sequence"/>
</dbReference>